<evidence type="ECO:0000259" key="8">
    <source>
        <dbReference type="PROSITE" id="PS50109"/>
    </source>
</evidence>
<sequence length="409" mass="42796">MVVLAVLVAAVVNQAARLARQAARARTEATLLASYARTVLSRPDSPELLLGRIRESFGLSSAALVERVDGEWVEVAASGEELRGHPEDVDATLALTDTVRLVLRGRPLPAEDQQVLEAAAGQALGALRQRRTEAAATEARQEAAAAELRASLFAAFGYDLRTPLTTVRTVLDTLSGDRRGLSDADRAELLDTAVAATDQLVGMADNLLDTARLSVGGVHPVSRPVRLGQVLDRATAGIAGADRVSVELTDDLPAVSADPDLLRRVVANVLDNALRHGRGGPPPDAAVRASRLADRVELRIVDTGPGLPPEAVDTVFAPFRRLPHPDGARRPIGAGLGLTVARGFVEAMGGSIRAEDTPGGGLTVVIVLPVAQAAPEAGPGTWDAAAPGPRPPVRGTPRTQRRAEVGDER</sequence>
<dbReference type="SMART" id="SM00387">
    <property type="entry name" value="HATPase_c"/>
    <property type="match status" value="1"/>
</dbReference>
<evidence type="ECO:0000313" key="9">
    <source>
        <dbReference type="EMBL" id="MCP2332018.1"/>
    </source>
</evidence>
<gene>
    <name evidence="9" type="ORF">G443_002288</name>
</gene>
<dbReference type="SUPFAM" id="SSF55874">
    <property type="entry name" value="ATPase domain of HSP90 chaperone/DNA topoisomerase II/histidine kinase"/>
    <property type="match status" value="1"/>
</dbReference>
<keyword evidence="5 9" id="KW-0418">Kinase</keyword>
<dbReference type="InterPro" id="IPR052023">
    <property type="entry name" value="Histidine_kinase_KdpD"/>
</dbReference>
<dbReference type="InterPro" id="IPR003594">
    <property type="entry name" value="HATPase_dom"/>
</dbReference>
<evidence type="ECO:0000256" key="3">
    <source>
        <dbReference type="ARBA" id="ARBA00012438"/>
    </source>
</evidence>
<keyword evidence="5 9" id="KW-0808">Transferase</keyword>
<feature type="domain" description="Histidine kinase" evidence="8">
    <location>
        <begin position="155"/>
        <end position="372"/>
    </location>
</feature>
<dbReference type="CDD" id="cd00082">
    <property type="entry name" value="HisKA"/>
    <property type="match status" value="1"/>
</dbReference>
<keyword evidence="10" id="KW-1185">Reference proteome</keyword>
<dbReference type="Gene3D" id="3.30.565.10">
    <property type="entry name" value="Histidine kinase-like ATPase, C-terminal domain"/>
    <property type="match status" value="1"/>
</dbReference>
<feature type="region of interest" description="Disordered" evidence="7">
    <location>
        <begin position="376"/>
        <end position="409"/>
    </location>
</feature>
<dbReference type="PANTHER" id="PTHR45569:SF1">
    <property type="entry name" value="SENSOR PROTEIN KDPD"/>
    <property type="match status" value="1"/>
</dbReference>
<keyword evidence="4" id="KW-0597">Phosphoprotein</keyword>
<dbReference type="GO" id="GO:0016301">
    <property type="term" value="F:kinase activity"/>
    <property type="evidence" value="ECO:0007669"/>
    <property type="project" value="UniProtKB-KW"/>
</dbReference>
<comment type="catalytic activity">
    <reaction evidence="1">
        <text>ATP + protein L-histidine = ADP + protein N-phospho-L-histidine.</text>
        <dbReference type="EC" id="2.7.13.3"/>
    </reaction>
</comment>
<evidence type="ECO:0000256" key="2">
    <source>
        <dbReference type="ARBA" id="ARBA00004236"/>
    </source>
</evidence>
<proteinExistence type="predicted"/>
<dbReference type="PRINTS" id="PR00344">
    <property type="entry name" value="BCTRLSENSOR"/>
</dbReference>
<dbReference type="InterPro" id="IPR036890">
    <property type="entry name" value="HATPase_C_sf"/>
</dbReference>
<comment type="subcellular location">
    <subcellularLocation>
        <location evidence="2">Cell membrane</location>
    </subcellularLocation>
</comment>
<dbReference type="InterPro" id="IPR003661">
    <property type="entry name" value="HisK_dim/P_dom"/>
</dbReference>
<dbReference type="EC" id="2.7.13.3" evidence="3"/>
<dbReference type="SMART" id="SM00388">
    <property type="entry name" value="HisKA"/>
    <property type="match status" value="1"/>
</dbReference>
<dbReference type="EMBL" id="AUBJ02000001">
    <property type="protein sequence ID" value="MCP2332018.1"/>
    <property type="molecule type" value="Genomic_DNA"/>
</dbReference>
<dbReference type="InterPro" id="IPR004358">
    <property type="entry name" value="Sig_transdc_His_kin-like_C"/>
</dbReference>
<dbReference type="Pfam" id="PF02518">
    <property type="entry name" value="HATPase_c"/>
    <property type="match status" value="1"/>
</dbReference>
<evidence type="ECO:0000256" key="5">
    <source>
        <dbReference type="ARBA" id="ARBA00022777"/>
    </source>
</evidence>
<evidence type="ECO:0000256" key="6">
    <source>
        <dbReference type="ARBA" id="ARBA00023012"/>
    </source>
</evidence>
<name>A0ABT1JHM6_ACTCY</name>
<dbReference type="InterPro" id="IPR036097">
    <property type="entry name" value="HisK_dim/P_sf"/>
</dbReference>
<dbReference type="InterPro" id="IPR005467">
    <property type="entry name" value="His_kinase_dom"/>
</dbReference>
<dbReference type="RefSeq" id="WP_253860200.1">
    <property type="nucleotide sequence ID" value="NZ_AUBJ02000001.1"/>
</dbReference>
<organism evidence="9 10">
    <name type="scientific">Actinoalloteichus caeruleus DSM 43889</name>
    <dbReference type="NCBI Taxonomy" id="1120930"/>
    <lineage>
        <taxon>Bacteria</taxon>
        <taxon>Bacillati</taxon>
        <taxon>Actinomycetota</taxon>
        <taxon>Actinomycetes</taxon>
        <taxon>Pseudonocardiales</taxon>
        <taxon>Pseudonocardiaceae</taxon>
        <taxon>Actinoalloteichus</taxon>
        <taxon>Actinoalloteichus cyanogriseus</taxon>
    </lineage>
</organism>
<comment type="caution">
    <text evidence="9">The sequence shown here is derived from an EMBL/GenBank/DDBJ whole genome shotgun (WGS) entry which is preliminary data.</text>
</comment>
<protein>
    <recommendedName>
        <fullName evidence="3">histidine kinase</fullName>
        <ecNumber evidence="3">2.7.13.3</ecNumber>
    </recommendedName>
</protein>
<dbReference type="PROSITE" id="PS50109">
    <property type="entry name" value="HIS_KIN"/>
    <property type="match status" value="1"/>
</dbReference>
<reference evidence="9 10" key="1">
    <citation type="submission" date="2013-07" db="EMBL/GenBank/DDBJ databases">
        <authorList>
            <consortium name="DOE Joint Genome Institute"/>
            <person name="Reeve W."/>
            <person name="Huntemann M."/>
            <person name="Han J."/>
            <person name="Chen A."/>
            <person name="Kyrpides N."/>
            <person name="Mavromatis K."/>
            <person name="Markowitz V."/>
            <person name="Palaniappan K."/>
            <person name="Ivanova N."/>
            <person name="Schaumberg A."/>
            <person name="Pati A."/>
            <person name="Liolios K."/>
            <person name="Nordberg H.P."/>
            <person name="Cantor M.N."/>
            <person name="Hua S.X."/>
            <person name="Woyke T."/>
        </authorList>
    </citation>
    <scope>NUCLEOTIDE SEQUENCE [LARGE SCALE GENOMIC DNA]</scope>
    <source>
        <strain evidence="9 10">DSM 43889</strain>
    </source>
</reference>
<dbReference type="Gene3D" id="1.10.287.130">
    <property type="match status" value="1"/>
</dbReference>
<dbReference type="PANTHER" id="PTHR45569">
    <property type="entry name" value="SENSOR PROTEIN KDPD"/>
    <property type="match status" value="1"/>
</dbReference>
<accession>A0ABT1JHM6</accession>
<evidence type="ECO:0000256" key="1">
    <source>
        <dbReference type="ARBA" id="ARBA00000085"/>
    </source>
</evidence>
<dbReference type="Proteomes" id="UP000791080">
    <property type="component" value="Unassembled WGS sequence"/>
</dbReference>
<reference evidence="9 10" key="2">
    <citation type="submission" date="2022-06" db="EMBL/GenBank/DDBJ databases">
        <title>Genomic Encyclopedia of Type Strains, Phase I: the one thousand microbial genomes (KMG-I) project.</title>
        <authorList>
            <person name="Kyrpides N."/>
        </authorList>
    </citation>
    <scope>NUCLEOTIDE SEQUENCE [LARGE SCALE GENOMIC DNA]</scope>
    <source>
        <strain evidence="9 10">DSM 43889</strain>
    </source>
</reference>
<keyword evidence="6" id="KW-0902">Two-component regulatory system</keyword>
<evidence type="ECO:0000313" key="10">
    <source>
        <dbReference type="Proteomes" id="UP000791080"/>
    </source>
</evidence>
<evidence type="ECO:0000256" key="4">
    <source>
        <dbReference type="ARBA" id="ARBA00022553"/>
    </source>
</evidence>
<dbReference type="Pfam" id="PF00512">
    <property type="entry name" value="HisKA"/>
    <property type="match status" value="1"/>
</dbReference>
<dbReference type="SUPFAM" id="SSF47384">
    <property type="entry name" value="Homodimeric domain of signal transducing histidine kinase"/>
    <property type="match status" value="1"/>
</dbReference>
<evidence type="ECO:0000256" key="7">
    <source>
        <dbReference type="SAM" id="MobiDB-lite"/>
    </source>
</evidence>